<dbReference type="AlphaFoldDB" id="A0A9N9WL07"/>
<organism evidence="2 3">
    <name type="scientific">Chironomus riparius</name>
    <dbReference type="NCBI Taxonomy" id="315576"/>
    <lineage>
        <taxon>Eukaryota</taxon>
        <taxon>Metazoa</taxon>
        <taxon>Ecdysozoa</taxon>
        <taxon>Arthropoda</taxon>
        <taxon>Hexapoda</taxon>
        <taxon>Insecta</taxon>
        <taxon>Pterygota</taxon>
        <taxon>Neoptera</taxon>
        <taxon>Endopterygota</taxon>
        <taxon>Diptera</taxon>
        <taxon>Nematocera</taxon>
        <taxon>Chironomoidea</taxon>
        <taxon>Chironomidae</taxon>
        <taxon>Chironominae</taxon>
        <taxon>Chironomus</taxon>
    </lineage>
</organism>
<protein>
    <submittedName>
        <fullName evidence="2">Uncharacterized protein</fullName>
    </submittedName>
</protein>
<sequence length="162" mass="18677">MRLQVSQFFIFDLATGAKIIGGLGILKHSLAILLIYLETIDLWVLSNDKVISENIPTIAFTFAAFLLFIGLIINVINIVLSYRLFKINETNHIQDLSNWIYGARTYLTLFTIYFIVKIYYSGFDMKTLGRFISFCFDCYCYLCVMSLREDYKQRASLLASQA</sequence>
<feature type="transmembrane region" description="Helical" evidence="1">
    <location>
        <begin position="26"/>
        <end position="45"/>
    </location>
</feature>
<keyword evidence="3" id="KW-1185">Reference proteome</keyword>
<dbReference type="Proteomes" id="UP001153620">
    <property type="component" value="Chromosome 1"/>
</dbReference>
<keyword evidence="1" id="KW-0812">Transmembrane</keyword>
<dbReference type="EMBL" id="OU895877">
    <property type="protein sequence ID" value="CAG9799619.1"/>
    <property type="molecule type" value="Genomic_DNA"/>
</dbReference>
<proteinExistence type="predicted"/>
<evidence type="ECO:0000256" key="1">
    <source>
        <dbReference type="SAM" id="Phobius"/>
    </source>
</evidence>
<keyword evidence="1" id="KW-0472">Membrane</keyword>
<reference evidence="2" key="2">
    <citation type="submission" date="2022-10" db="EMBL/GenBank/DDBJ databases">
        <authorList>
            <consortium name="ENA_rothamsted_submissions"/>
            <consortium name="culmorum"/>
            <person name="King R."/>
        </authorList>
    </citation>
    <scope>NUCLEOTIDE SEQUENCE</scope>
</reference>
<evidence type="ECO:0000313" key="2">
    <source>
        <dbReference type="EMBL" id="CAG9799619.1"/>
    </source>
</evidence>
<evidence type="ECO:0000313" key="3">
    <source>
        <dbReference type="Proteomes" id="UP001153620"/>
    </source>
</evidence>
<dbReference type="OrthoDB" id="7788797at2759"/>
<reference evidence="2" key="1">
    <citation type="submission" date="2022-01" db="EMBL/GenBank/DDBJ databases">
        <authorList>
            <person name="King R."/>
        </authorList>
    </citation>
    <scope>NUCLEOTIDE SEQUENCE</scope>
</reference>
<feature type="transmembrane region" description="Helical" evidence="1">
    <location>
        <begin position="57"/>
        <end position="79"/>
    </location>
</feature>
<gene>
    <name evidence="2" type="ORF">CHIRRI_LOCUS2584</name>
</gene>
<accession>A0A9N9WL07</accession>
<keyword evidence="1" id="KW-1133">Transmembrane helix</keyword>
<name>A0A9N9WL07_9DIPT</name>
<feature type="transmembrane region" description="Helical" evidence="1">
    <location>
        <begin position="99"/>
        <end position="116"/>
    </location>
</feature>